<dbReference type="Proteomes" id="UP000633509">
    <property type="component" value="Unassembled WGS sequence"/>
</dbReference>
<evidence type="ECO:0000256" key="1">
    <source>
        <dbReference type="SAM" id="MobiDB-lite"/>
    </source>
</evidence>
<gene>
    <name evidence="2" type="ORF">H4W80_002437</name>
</gene>
<reference evidence="2 3" key="1">
    <citation type="submission" date="2020-10" db="EMBL/GenBank/DDBJ databases">
        <title>Sequencing the genomes of 1000 actinobacteria strains.</title>
        <authorList>
            <person name="Klenk H.-P."/>
        </authorList>
    </citation>
    <scope>NUCLEOTIDE SEQUENCE [LARGE SCALE GENOMIC DNA]</scope>
    <source>
        <strain evidence="2 3">DSM 43173</strain>
    </source>
</reference>
<keyword evidence="3" id="KW-1185">Reference proteome</keyword>
<proteinExistence type="predicted"/>
<sequence>MRRGAGSHSPRPNRAQIHPASTATASEAANRATTIEGLLRKATGTDAHSQPGSTAPATPATGTAA</sequence>
<dbReference type="EMBL" id="JADBEK010000001">
    <property type="protein sequence ID" value="MBE1584179.1"/>
    <property type="molecule type" value="Genomic_DNA"/>
</dbReference>
<feature type="region of interest" description="Disordered" evidence="1">
    <location>
        <begin position="1"/>
        <end position="65"/>
    </location>
</feature>
<feature type="compositionally biased region" description="Low complexity" evidence="1">
    <location>
        <begin position="51"/>
        <end position="65"/>
    </location>
</feature>
<feature type="compositionally biased region" description="Polar residues" evidence="1">
    <location>
        <begin position="19"/>
        <end position="33"/>
    </location>
</feature>
<evidence type="ECO:0000313" key="3">
    <source>
        <dbReference type="Proteomes" id="UP000633509"/>
    </source>
</evidence>
<protein>
    <submittedName>
        <fullName evidence="2">Uncharacterized protein</fullName>
    </submittedName>
</protein>
<organism evidence="2 3">
    <name type="scientific">Nonomuraea angiospora</name>
    <dbReference type="NCBI Taxonomy" id="46172"/>
    <lineage>
        <taxon>Bacteria</taxon>
        <taxon>Bacillati</taxon>
        <taxon>Actinomycetota</taxon>
        <taxon>Actinomycetes</taxon>
        <taxon>Streptosporangiales</taxon>
        <taxon>Streptosporangiaceae</taxon>
        <taxon>Nonomuraea</taxon>
    </lineage>
</organism>
<name>A0ABR9LU44_9ACTN</name>
<accession>A0ABR9LU44</accession>
<evidence type="ECO:0000313" key="2">
    <source>
        <dbReference type="EMBL" id="MBE1584179.1"/>
    </source>
</evidence>
<comment type="caution">
    <text evidence="2">The sequence shown here is derived from an EMBL/GenBank/DDBJ whole genome shotgun (WGS) entry which is preliminary data.</text>
</comment>